<feature type="domain" description="SnoaL-like" evidence="1">
    <location>
        <begin position="13"/>
        <end position="109"/>
    </location>
</feature>
<protein>
    <submittedName>
        <fullName evidence="2">Nuclear transport factor 2 family protein</fullName>
    </submittedName>
</protein>
<evidence type="ECO:0000313" key="3">
    <source>
        <dbReference type="Proteomes" id="UP000326179"/>
    </source>
</evidence>
<dbReference type="RefSeq" id="WP_153292266.1">
    <property type="nucleotide sequence ID" value="NZ_CP045643.1"/>
</dbReference>
<accession>A0A5Q0LNY5</accession>
<evidence type="ECO:0000259" key="1">
    <source>
        <dbReference type="Pfam" id="PF12680"/>
    </source>
</evidence>
<proteinExistence type="predicted"/>
<dbReference type="Proteomes" id="UP000326179">
    <property type="component" value="Chromosome"/>
</dbReference>
<dbReference type="SUPFAM" id="SSF54427">
    <property type="entry name" value="NTF2-like"/>
    <property type="match status" value="1"/>
</dbReference>
<evidence type="ECO:0000313" key="2">
    <source>
        <dbReference type="EMBL" id="QFZ78087.1"/>
    </source>
</evidence>
<name>A0A5Q0LNY5_9ACTN</name>
<dbReference type="Pfam" id="PF12680">
    <property type="entry name" value="SnoaL_2"/>
    <property type="match status" value="1"/>
</dbReference>
<dbReference type="InterPro" id="IPR037401">
    <property type="entry name" value="SnoaL-like"/>
</dbReference>
<dbReference type="InterPro" id="IPR032710">
    <property type="entry name" value="NTF2-like_dom_sf"/>
</dbReference>
<keyword evidence="3" id="KW-1185">Reference proteome</keyword>
<dbReference type="EMBL" id="CP045643">
    <property type="protein sequence ID" value="QFZ78087.1"/>
    <property type="molecule type" value="Genomic_DNA"/>
</dbReference>
<dbReference type="KEGG" id="sfy:GFH48_36650"/>
<reference evidence="2 3" key="1">
    <citation type="submission" date="2019-10" db="EMBL/GenBank/DDBJ databases">
        <title>A novel species.</title>
        <authorList>
            <person name="Gao J."/>
        </authorList>
    </citation>
    <scope>NUCLEOTIDE SEQUENCE [LARGE SCALE GENOMIC DNA]</scope>
    <source>
        <strain evidence="2 3">QMT-28</strain>
    </source>
</reference>
<dbReference type="AlphaFoldDB" id="A0A5Q0LNY5"/>
<sequence length="114" mass="12670">MAPVTLDTLPQAVTRFLAAHRLHDTAAQLANFTPDATVTDEGATHSGIDAVERWLNRTAGEYTYTIEPTAVHETSDREYTVTQRLEGDFPGGIVDLNFRFTLRDGLIERLVIEP</sequence>
<gene>
    <name evidence="2" type="ORF">GFH48_36650</name>
</gene>
<dbReference type="Gene3D" id="3.10.450.50">
    <property type="match status" value="1"/>
</dbReference>
<organism evidence="2 3">
    <name type="scientific">Streptomyces fagopyri</name>
    <dbReference type="NCBI Taxonomy" id="2662397"/>
    <lineage>
        <taxon>Bacteria</taxon>
        <taxon>Bacillati</taxon>
        <taxon>Actinomycetota</taxon>
        <taxon>Actinomycetes</taxon>
        <taxon>Kitasatosporales</taxon>
        <taxon>Streptomycetaceae</taxon>
        <taxon>Streptomyces</taxon>
    </lineage>
</organism>